<keyword evidence="1" id="KW-0472">Membrane</keyword>
<organism evidence="2 3">
    <name type="scientific">Photinus pyralis</name>
    <name type="common">Common eastern firefly</name>
    <name type="synonym">Lampyris pyralis</name>
    <dbReference type="NCBI Taxonomy" id="7054"/>
    <lineage>
        <taxon>Eukaryota</taxon>
        <taxon>Metazoa</taxon>
        <taxon>Ecdysozoa</taxon>
        <taxon>Arthropoda</taxon>
        <taxon>Hexapoda</taxon>
        <taxon>Insecta</taxon>
        <taxon>Pterygota</taxon>
        <taxon>Neoptera</taxon>
        <taxon>Endopterygota</taxon>
        <taxon>Coleoptera</taxon>
        <taxon>Polyphaga</taxon>
        <taxon>Elateriformia</taxon>
        <taxon>Elateroidea</taxon>
        <taxon>Lampyridae</taxon>
        <taxon>Lampyrinae</taxon>
        <taxon>Photinus</taxon>
    </lineage>
</organism>
<evidence type="ECO:0000256" key="1">
    <source>
        <dbReference type="SAM" id="Phobius"/>
    </source>
</evidence>
<evidence type="ECO:0000313" key="2">
    <source>
        <dbReference type="EMBL" id="KAB0794701.1"/>
    </source>
</evidence>
<dbReference type="Pfam" id="PF02995">
    <property type="entry name" value="DUF229"/>
    <property type="match status" value="1"/>
</dbReference>
<accession>A0A5N4ABL4</accession>
<dbReference type="AlphaFoldDB" id="A0A5N4ABL4"/>
<dbReference type="EMBL" id="VVIM01000008">
    <property type="protein sequence ID" value="KAB0794701.1"/>
    <property type="molecule type" value="Genomic_DNA"/>
</dbReference>
<keyword evidence="1" id="KW-0812">Transmembrane</keyword>
<dbReference type="GO" id="GO:0005615">
    <property type="term" value="C:extracellular space"/>
    <property type="evidence" value="ECO:0007669"/>
    <property type="project" value="TreeGrafter"/>
</dbReference>
<dbReference type="CDD" id="cd16021">
    <property type="entry name" value="ALP_like"/>
    <property type="match status" value="1"/>
</dbReference>
<name>A0A5N4ABL4_PHOPY</name>
<dbReference type="PANTHER" id="PTHR10974:SF1">
    <property type="entry name" value="FI08016P-RELATED"/>
    <property type="match status" value="1"/>
</dbReference>
<reference evidence="2 3" key="1">
    <citation type="journal article" date="2018" name="Elife">
        <title>Firefly genomes illuminate parallel origins of bioluminescence in beetles.</title>
        <authorList>
            <person name="Fallon T.R."/>
            <person name="Lower S.E."/>
            <person name="Chang C.H."/>
            <person name="Bessho-Uehara M."/>
            <person name="Martin G.J."/>
            <person name="Bewick A.J."/>
            <person name="Behringer M."/>
            <person name="Debat H.J."/>
            <person name="Wong I."/>
            <person name="Day J.C."/>
            <person name="Suvorov A."/>
            <person name="Silva C.J."/>
            <person name="Stanger-Hall K.F."/>
            <person name="Hall D.W."/>
            <person name="Schmitz R.J."/>
            <person name="Nelson D.R."/>
            <person name="Lewis S.M."/>
            <person name="Shigenobu S."/>
            <person name="Bybee S.M."/>
            <person name="Larracuente A.M."/>
            <person name="Oba Y."/>
            <person name="Weng J.K."/>
        </authorList>
    </citation>
    <scope>NUCLEOTIDE SEQUENCE [LARGE SCALE GENOMIC DNA]</scope>
    <source>
        <strain evidence="2">1611_PpyrPB1</strain>
        <tissue evidence="2">Whole body</tissue>
    </source>
</reference>
<dbReference type="FunFam" id="3.40.720.10:FF:000017">
    <property type="entry name" value="Predicted protein"/>
    <property type="match status" value="1"/>
</dbReference>
<dbReference type="OrthoDB" id="413313at2759"/>
<comment type="caution">
    <text evidence="2">The sequence shown here is derived from an EMBL/GenBank/DDBJ whole genome shotgun (WGS) entry which is preliminary data.</text>
</comment>
<dbReference type="Proteomes" id="UP000327044">
    <property type="component" value="Unassembled WGS sequence"/>
</dbReference>
<dbReference type="SUPFAM" id="SSF53649">
    <property type="entry name" value="Alkaline phosphatase-like"/>
    <property type="match status" value="1"/>
</dbReference>
<dbReference type="InterPro" id="IPR004245">
    <property type="entry name" value="DUF229"/>
</dbReference>
<dbReference type="Gene3D" id="3.40.720.10">
    <property type="entry name" value="Alkaline Phosphatase, subunit A"/>
    <property type="match status" value="1"/>
</dbReference>
<gene>
    <name evidence="2" type="ORF">PPYR_11540</name>
</gene>
<dbReference type="InParanoid" id="A0A5N4ABL4"/>
<proteinExistence type="predicted"/>
<keyword evidence="1" id="KW-1133">Transmembrane helix</keyword>
<evidence type="ECO:0000313" key="3">
    <source>
        <dbReference type="Proteomes" id="UP000327044"/>
    </source>
</evidence>
<protein>
    <submittedName>
        <fullName evidence="2">Uncharacterized protein</fullName>
    </submittedName>
</protein>
<sequence>MKNIIRLPIGTHQRDRGDNRLRLPPLLLIPILIYAGFIFYVDVFHLSWFQITTIGLPKPRFIGYRENSGSFVIKTEGCRMPYIDPFDSSIRRYIFTERKITCNKNKPPLMDANFTSIYLLHNSLGAYKVTNLSSLECCYSPFHRVDPSSNQDDSQISYSKCVYFNQSALITDEFVRVSCTFNKTEIYKDFFAFVPIKPNVANFSKSQFKKLNVLIIGLDSVSRLNFHRQMPNTAQTLQSIGAIEFLGYNKIADNTFPNLAPVLTGMTHKELVNTCWRKRSDRFDKCKFIWSNYSKSNYATAFAEDSVWMGMFHYQKKGFKKQPTDYYWGSFDYAAEKQIGNDMALQAPQCVGSRPIYQTLLRYIQQFTQVMKQHSIPWFGLFWSSSLSHNFLNKPKLGDEAFVKLFKELERRGILQDTVLIYMSDHGMRWGPIRTTYQGRMEERLPFLFIALPKVYRETHHQASANLNRNSKRLTSPFDLHETLKDLLDPYSLSQEVLTARVLKRNGTHRGYSLFEPIPDNRTCATAGISSHWCTCQKSVAVNANSSIVNNATKFIVQYINNQLKGYAACAKLALFEISNAHLHTASDQLKGGTEDYTIVFRTRPGDGHFEATVRRNLRRKESPFEVVGTISRINLYGSQSVCITDFHLKLYCYCIN</sequence>
<dbReference type="FunCoup" id="A0A5N4ABL4">
    <property type="interactions" value="7"/>
</dbReference>
<keyword evidence="3" id="KW-1185">Reference proteome</keyword>
<dbReference type="PANTHER" id="PTHR10974">
    <property type="entry name" value="FI08016P-RELATED"/>
    <property type="match status" value="1"/>
</dbReference>
<dbReference type="InterPro" id="IPR017850">
    <property type="entry name" value="Alkaline_phosphatase_core_sf"/>
</dbReference>
<feature type="transmembrane region" description="Helical" evidence="1">
    <location>
        <begin position="21"/>
        <end position="41"/>
    </location>
</feature>